<dbReference type="OrthoDB" id="5976967at2759"/>
<dbReference type="Proteomes" id="UP000245119">
    <property type="component" value="Linkage Group LG10"/>
</dbReference>
<sequence>MLNCQAEVKKEKKSICSQWGARAEARKPFPGISPTQQQREADDSFVHLPPPTTHPLFPSSHDLFAPSSKTIGQGLEECLLRALNSGRVTVGVKECAKLLSCASDQVMLCLMPDMASASDVSVKNCPKLRELLSGGSAPCWVEGEAITCLLIEVSGFFCNIITEVLDDDIFFLSFAKIQPMKLIQSVISPKAICQQRMLTCATTTMLSSLATSTRNPSSNYQSDLGDRSSSFRTDFRMTPFILTEITALPPPSGDSHLGTSGRVLRGLETRPWTLKPAAALQCLHFTATLRLPSPVYRLVHYTTTAIITR</sequence>
<proteinExistence type="predicted"/>
<dbReference type="Gene3D" id="3.30.1330.30">
    <property type="match status" value="1"/>
</dbReference>
<keyword evidence="2" id="KW-1185">Reference proteome</keyword>
<name>A0A2T7NP74_POMCA</name>
<organism evidence="1 2">
    <name type="scientific">Pomacea canaliculata</name>
    <name type="common">Golden apple snail</name>
    <dbReference type="NCBI Taxonomy" id="400727"/>
    <lineage>
        <taxon>Eukaryota</taxon>
        <taxon>Metazoa</taxon>
        <taxon>Spiralia</taxon>
        <taxon>Lophotrochozoa</taxon>
        <taxon>Mollusca</taxon>
        <taxon>Gastropoda</taxon>
        <taxon>Caenogastropoda</taxon>
        <taxon>Architaenioglossa</taxon>
        <taxon>Ampullarioidea</taxon>
        <taxon>Ampullariidae</taxon>
        <taxon>Pomacea</taxon>
    </lineage>
</organism>
<reference evidence="1 2" key="1">
    <citation type="submission" date="2018-04" db="EMBL/GenBank/DDBJ databases">
        <title>The genome of golden apple snail Pomacea canaliculata provides insight into stress tolerance and invasive adaptation.</title>
        <authorList>
            <person name="Liu C."/>
            <person name="Liu B."/>
            <person name="Ren Y."/>
            <person name="Zhang Y."/>
            <person name="Wang H."/>
            <person name="Li S."/>
            <person name="Jiang F."/>
            <person name="Yin L."/>
            <person name="Zhang G."/>
            <person name="Qian W."/>
            <person name="Fan W."/>
        </authorList>
    </citation>
    <scope>NUCLEOTIDE SEQUENCE [LARGE SCALE GENOMIC DNA]</scope>
    <source>
        <strain evidence="1">SZHN2017</strain>
        <tissue evidence="1">Muscle</tissue>
    </source>
</reference>
<protein>
    <submittedName>
        <fullName evidence="1">Uncharacterized protein</fullName>
    </submittedName>
</protein>
<gene>
    <name evidence="1" type="ORF">C0Q70_16212</name>
</gene>
<dbReference type="EMBL" id="PZQS01000010">
    <property type="protein sequence ID" value="PVD22952.1"/>
    <property type="molecule type" value="Genomic_DNA"/>
</dbReference>
<evidence type="ECO:0000313" key="1">
    <source>
        <dbReference type="EMBL" id="PVD22952.1"/>
    </source>
</evidence>
<evidence type="ECO:0000313" key="2">
    <source>
        <dbReference type="Proteomes" id="UP000245119"/>
    </source>
</evidence>
<dbReference type="InterPro" id="IPR029064">
    <property type="entry name" value="Ribosomal_eL30-like_sf"/>
</dbReference>
<comment type="caution">
    <text evidence="1">The sequence shown here is derived from an EMBL/GenBank/DDBJ whole genome shotgun (WGS) entry which is preliminary data.</text>
</comment>
<dbReference type="AlphaFoldDB" id="A0A2T7NP74"/>
<accession>A0A2T7NP74</accession>